<feature type="coiled-coil region" evidence="1">
    <location>
        <begin position="396"/>
        <end position="440"/>
    </location>
</feature>
<evidence type="ECO:0000256" key="2">
    <source>
        <dbReference type="SAM" id="MobiDB-lite"/>
    </source>
</evidence>
<evidence type="ECO:0000256" key="1">
    <source>
        <dbReference type="SAM" id="Coils"/>
    </source>
</evidence>
<evidence type="ECO:0000313" key="3">
    <source>
        <dbReference type="EMBL" id="KAF4414970.1"/>
    </source>
</evidence>
<gene>
    <name evidence="3" type="ORF">FACUT_13804</name>
</gene>
<keyword evidence="4" id="KW-1185">Reference proteome</keyword>
<dbReference type="OrthoDB" id="4754366at2759"/>
<proteinExistence type="predicted"/>
<accession>A0A8H4J8G3</accession>
<dbReference type="Proteomes" id="UP000536711">
    <property type="component" value="Unassembled WGS sequence"/>
</dbReference>
<evidence type="ECO:0000313" key="4">
    <source>
        <dbReference type="Proteomes" id="UP000536711"/>
    </source>
</evidence>
<reference evidence="3 4" key="1">
    <citation type="submission" date="2020-01" db="EMBL/GenBank/DDBJ databases">
        <title>Identification and distribution of gene clusters putatively required for synthesis of sphingolipid metabolism inhibitors in phylogenetically diverse species of the filamentous fungus Fusarium.</title>
        <authorList>
            <person name="Kim H.-S."/>
            <person name="Busman M."/>
            <person name="Brown D.W."/>
            <person name="Divon H."/>
            <person name="Uhlig S."/>
            <person name="Proctor R.H."/>
        </authorList>
    </citation>
    <scope>NUCLEOTIDE SEQUENCE [LARGE SCALE GENOMIC DNA]</scope>
    <source>
        <strain evidence="3 4">NRRL 13308</strain>
    </source>
</reference>
<name>A0A8H4J8G3_9HYPO</name>
<sequence length="477" mass="53244">MVPSKRLAPIASNYPRAKVSRRPANNDVQQTATSREAAERLSENTRPYQHGNAGQFVGQLVRVRGEAWSQAHEDALDRMWRESEHSQALVKMVEAATKNKGRTTQPQLLTLFKVCLRVFKMSPIRFLSFSHGLEYLGGSSSSATFSKSFSDTLTYLIVHPAFNGKKETLATVIQYAVICRIDDRRPWPNSASTPNCPALAKMSEVIKASETGQYEDSIHKTHTYARRECVREGDNPSTLSDLLHAVGEAVKESGGKGFVVTDDMLEYRGEVVWPVCIYDLRNIVKTLNDTIWDNDSWNCTVAEAFRSYPIHKQKLRDWMVKSGFDPHQQARDEPGEGLKLEVMDRDVAQDQARPCDVDVTRGGGTLGHDPPTVRLLSHATSNPYASLESQQTSPAEGASLDRIRDLEKEVASLRQEVASFKDMGREIANLKAEVASLKAADPQNETRPAFLQLFSNRTIGPDPESHLDWDVTGMRLS</sequence>
<comment type="caution">
    <text evidence="3">The sequence shown here is derived from an EMBL/GenBank/DDBJ whole genome shotgun (WGS) entry which is preliminary data.</text>
</comment>
<organism evidence="3 4">
    <name type="scientific">Fusarium acutatum</name>
    <dbReference type="NCBI Taxonomy" id="78861"/>
    <lineage>
        <taxon>Eukaryota</taxon>
        <taxon>Fungi</taxon>
        <taxon>Dikarya</taxon>
        <taxon>Ascomycota</taxon>
        <taxon>Pezizomycotina</taxon>
        <taxon>Sordariomycetes</taxon>
        <taxon>Hypocreomycetidae</taxon>
        <taxon>Hypocreales</taxon>
        <taxon>Nectriaceae</taxon>
        <taxon>Fusarium</taxon>
        <taxon>Fusarium fujikuroi species complex</taxon>
    </lineage>
</organism>
<dbReference type="EMBL" id="JAADJF010000643">
    <property type="protein sequence ID" value="KAF4414970.1"/>
    <property type="molecule type" value="Genomic_DNA"/>
</dbReference>
<keyword evidence="1" id="KW-0175">Coiled coil</keyword>
<dbReference type="Gene3D" id="1.20.5.170">
    <property type="match status" value="1"/>
</dbReference>
<feature type="region of interest" description="Disordered" evidence="2">
    <location>
        <begin position="1"/>
        <end position="49"/>
    </location>
</feature>
<dbReference type="AlphaFoldDB" id="A0A8H4J8G3"/>
<protein>
    <submittedName>
        <fullName evidence="3">Uncharacterized protein</fullName>
    </submittedName>
</protein>